<accession>A0A9X1T3D9</accession>
<evidence type="ECO:0000313" key="5">
    <source>
        <dbReference type="EMBL" id="MCD7111894.1"/>
    </source>
</evidence>
<dbReference type="EMBL" id="JAJOZR010000025">
    <property type="protein sequence ID" value="MCD7111894.1"/>
    <property type="molecule type" value="Genomic_DNA"/>
</dbReference>
<dbReference type="InterPro" id="IPR008972">
    <property type="entry name" value="Cupredoxin"/>
</dbReference>
<dbReference type="GO" id="GO:0005507">
    <property type="term" value="F:copper ion binding"/>
    <property type="evidence" value="ECO:0007669"/>
    <property type="project" value="InterPro"/>
</dbReference>
<evidence type="ECO:0000259" key="4">
    <source>
        <dbReference type="Pfam" id="PF00127"/>
    </source>
</evidence>
<organism evidence="5 6">
    <name type="scientific">Rhizobium quercicola</name>
    <dbReference type="NCBI Taxonomy" id="2901226"/>
    <lineage>
        <taxon>Bacteria</taxon>
        <taxon>Pseudomonadati</taxon>
        <taxon>Pseudomonadota</taxon>
        <taxon>Alphaproteobacteria</taxon>
        <taxon>Hyphomicrobiales</taxon>
        <taxon>Rhizobiaceae</taxon>
        <taxon>Rhizobium/Agrobacterium group</taxon>
        <taxon>Rhizobium</taxon>
    </lineage>
</organism>
<dbReference type="Gene3D" id="2.60.40.420">
    <property type="entry name" value="Cupredoxins - blue copper proteins"/>
    <property type="match status" value="1"/>
</dbReference>
<gene>
    <name evidence="5" type="ORF">LRX75_22975</name>
</gene>
<evidence type="ECO:0000256" key="2">
    <source>
        <dbReference type="ARBA" id="ARBA00023008"/>
    </source>
</evidence>
<keyword evidence="6" id="KW-1185">Reference proteome</keyword>
<dbReference type="AlphaFoldDB" id="A0A9X1T3D9"/>
<evidence type="ECO:0000313" key="6">
    <source>
        <dbReference type="Proteomes" id="UP001139089"/>
    </source>
</evidence>
<dbReference type="RefSeq" id="WP_231816901.1">
    <property type="nucleotide sequence ID" value="NZ_JAJOZR010000025.1"/>
</dbReference>
<dbReference type="Pfam" id="PF00127">
    <property type="entry name" value="Copper-bind"/>
    <property type="match status" value="1"/>
</dbReference>
<sequence>MISLSRTALSLFTAAGCALLSTAAFADSTIKVVETGEGGGTMGLSLEPATVKAGPAVFSVHNAAAGEEHEMIVVRLKSADQKIPLNTTKHRVEEGKLKSLGEMEDLKPGADGQLKTRLKAGTYLVFCNIKGHYEAGMQAKLTVTP</sequence>
<dbReference type="GO" id="GO:0009055">
    <property type="term" value="F:electron transfer activity"/>
    <property type="evidence" value="ECO:0007669"/>
    <property type="project" value="InterPro"/>
</dbReference>
<evidence type="ECO:0000256" key="1">
    <source>
        <dbReference type="ARBA" id="ARBA00022723"/>
    </source>
</evidence>
<dbReference type="SUPFAM" id="SSF49503">
    <property type="entry name" value="Cupredoxins"/>
    <property type="match status" value="1"/>
</dbReference>
<proteinExistence type="predicted"/>
<keyword evidence="2" id="KW-0186">Copper</keyword>
<dbReference type="Proteomes" id="UP001139089">
    <property type="component" value="Unassembled WGS sequence"/>
</dbReference>
<feature type="chain" id="PRO_5040845702" evidence="3">
    <location>
        <begin position="27"/>
        <end position="145"/>
    </location>
</feature>
<protein>
    <submittedName>
        <fullName evidence="5">Plastocyanin/azurin family copper-binding protein</fullName>
    </submittedName>
</protein>
<dbReference type="PROSITE" id="PS51257">
    <property type="entry name" value="PROKAR_LIPOPROTEIN"/>
    <property type="match status" value="1"/>
</dbReference>
<reference evidence="5" key="1">
    <citation type="submission" date="2021-12" db="EMBL/GenBank/DDBJ databases">
        <authorList>
            <person name="Li Y."/>
        </authorList>
    </citation>
    <scope>NUCLEOTIDE SEQUENCE</scope>
    <source>
        <strain evidence="5">DKSPLA3</strain>
    </source>
</reference>
<keyword evidence="3" id="KW-0732">Signal</keyword>
<feature type="signal peptide" evidence="3">
    <location>
        <begin position="1"/>
        <end position="26"/>
    </location>
</feature>
<evidence type="ECO:0000256" key="3">
    <source>
        <dbReference type="SAM" id="SignalP"/>
    </source>
</evidence>
<comment type="caution">
    <text evidence="5">The sequence shown here is derived from an EMBL/GenBank/DDBJ whole genome shotgun (WGS) entry which is preliminary data.</text>
</comment>
<name>A0A9X1T3D9_9HYPH</name>
<dbReference type="InterPro" id="IPR000923">
    <property type="entry name" value="BlueCu_1"/>
</dbReference>
<keyword evidence="1" id="KW-0479">Metal-binding</keyword>
<feature type="domain" description="Blue (type 1) copper" evidence="4">
    <location>
        <begin position="34"/>
        <end position="143"/>
    </location>
</feature>